<evidence type="ECO:0000256" key="1">
    <source>
        <dbReference type="SAM" id="MobiDB-lite"/>
    </source>
</evidence>
<feature type="region of interest" description="Disordered" evidence="1">
    <location>
        <begin position="1"/>
        <end position="30"/>
    </location>
</feature>
<dbReference type="AlphaFoldDB" id="A0A699HRA5"/>
<comment type="caution">
    <text evidence="2">The sequence shown here is derived from an EMBL/GenBank/DDBJ whole genome shotgun (WGS) entry which is preliminary data.</text>
</comment>
<evidence type="ECO:0000313" key="2">
    <source>
        <dbReference type="EMBL" id="GEY60702.1"/>
    </source>
</evidence>
<accession>A0A699HRA5</accession>
<organism evidence="2">
    <name type="scientific">Tanacetum cinerariifolium</name>
    <name type="common">Dalmatian daisy</name>
    <name type="synonym">Chrysanthemum cinerariifolium</name>
    <dbReference type="NCBI Taxonomy" id="118510"/>
    <lineage>
        <taxon>Eukaryota</taxon>
        <taxon>Viridiplantae</taxon>
        <taxon>Streptophyta</taxon>
        <taxon>Embryophyta</taxon>
        <taxon>Tracheophyta</taxon>
        <taxon>Spermatophyta</taxon>
        <taxon>Magnoliopsida</taxon>
        <taxon>eudicotyledons</taxon>
        <taxon>Gunneridae</taxon>
        <taxon>Pentapetalae</taxon>
        <taxon>asterids</taxon>
        <taxon>campanulids</taxon>
        <taxon>Asterales</taxon>
        <taxon>Asteraceae</taxon>
        <taxon>Asteroideae</taxon>
        <taxon>Anthemideae</taxon>
        <taxon>Anthemidinae</taxon>
        <taxon>Tanacetum</taxon>
    </lineage>
</organism>
<gene>
    <name evidence="2" type="ORF">Tci_432676</name>
</gene>
<sequence>FRRRQHLNPPLEISKERFEDPNKEKDRNRFPLSTLLQQNPDSYRMIL</sequence>
<proteinExistence type="predicted"/>
<feature type="compositionally biased region" description="Basic and acidic residues" evidence="1">
    <location>
        <begin position="13"/>
        <end position="29"/>
    </location>
</feature>
<name>A0A699HRA5_TANCI</name>
<protein>
    <submittedName>
        <fullName evidence="2">Uncharacterized protein</fullName>
    </submittedName>
</protein>
<dbReference type="EMBL" id="BKCJ010193041">
    <property type="protein sequence ID" value="GEY60702.1"/>
    <property type="molecule type" value="Genomic_DNA"/>
</dbReference>
<feature type="non-terminal residue" evidence="2">
    <location>
        <position position="1"/>
    </location>
</feature>
<reference evidence="2" key="1">
    <citation type="journal article" date="2019" name="Sci. Rep.">
        <title>Draft genome of Tanacetum cinerariifolium, the natural source of mosquito coil.</title>
        <authorList>
            <person name="Yamashiro T."/>
            <person name="Shiraishi A."/>
            <person name="Satake H."/>
            <person name="Nakayama K."/>
        </authorList>
    </citation>
    <scope>NUCLEOTIDE SEQUENCE</scope>
</reference>